<accession>A0ABU4DN24</accession>
<sequence>MRRSIVRTLLLGNVMLATGASGQAVLAVSFYPVLMHAPGDENRAQLLGAVAGGRWMTTEQTAPRLKGQEKYLRHSLDGAPTPVTGGKAESYGEPCADAYDVPVKPANASDQFQVFTAAALNAWPRPITALPTSNETYRQIVRDELIRRGLPNPNVQLVGLTRTDLDGDGTQEVIIEATHYAERDGVYPPSVGQPGDYSIVLLRHVVGGQVLTVTLGVDIAPQTPLKPDDTFETRPLATVIRLAGVADLNGDGQMELILYGAYYEGSAYNVQEWTPTRGLTATPLETGCGV</sequence>
<name>A0ABU4DN24_9DEIO</name>
<proteinExistence type="predicted"/>
<dbReference type="InterPro" id="IPR028994">
    <property type="entry name" value="Integrin_alpha_N"/>
</dbReference>
<protein>
    <recommendedName>
        <fullName evidence="3">VCBS repeat-containing protein</fullName>
    </recommendedName>
</protein>
<gene>
    <name evidence="1" type="ORF">ORD21_04415</name>
</gene>
<dbReference type="EMBL" id="JAPMIV010000005">
    <property type="protein sequence ID" value="MDV6373841.1"/>
    <property type="molecule type" value="Genomic_DNA"/>
</dbReference>
<dbReference type="SUPFAM" id="SSF69318">
    <property type="entry name" value="Integrin alpha N-terminal domain"/>
    <property type="match status" value="1"/>
</dbReference>
<evidence type="ECO:0000313" key="1">
    <source>
        <dbReference type="EMBL" id="MDV6373841.1"/>
    </source>
</evidence>
<comment type="caution">
    <text evidence="1">The sequence shown here is derived from an EMBL/GenBank/DDBJ whole genome shotgun (WGS) entry which is preliminary data.</text>
</comment>
<reference evidence="1 2" key="1">
    <citation type="submission" date="2022-11" db="EMBL/GenBank/DDBJ databases">
        <title>Deinococcus ZS9-10, Low Temperature and Draught-tolerating, UV-resistant Bacteria from Continental Antarctica.</title>
        <authorList>
            <person name="Cheng L."/>
        </authorList>
    </citation>
    <scope>NUCLEOTIDE SEQUENCE [LARGE SCALE GENOMIC DNA]</scope>
    <source>
        <strain evidence="1 2">ZS9-10</strain>
    </source>
</reference>
<keyword evidence="2" id="KW-1185">Reference proteome</keyword>
<organism evidence="1 2">
    <name type="scientific">Deinococcus arenicola</name>
    <dbReference type="NCBI Taxonomy" id="2994950"/>
    <lineage>
        <taxon>Bacteria</taxon>
        <taxon>Thermotogati</taxon>
        <taxon>Deinococcota</taxon>
        <taxon>Deinococci</taxon>
        <taxon>Deinococcales</taxon>
        <taxon>Deinococcaceae</taxon>
        <taxon>Deinococcus</taxon>
    </lineage>
</organism>
<dbReference type="RefSeq" id="WP_317639159.1">
    <property type="nucleotide sequence ID" value="NZ_JAPMIV010000005.1"/>
</dbReference>
<evidence type="ECO:0000313" key="2">
    <source>
        <dbReference type="Proteomes" id="UP001276150"/>
    </source>
</evidence>
<evidence type="ECO:0008006" key="3">
    <source>
        <dbReference type="Google" id="ProtNLM"/>
    </source>
</evidence>
<dbReference type="Proteomes" id="UP001276150">
    <property type="component" value="Unassembled WGS sequence"/>
</dbReference>